<evidence type="ECO:0000256" key="5">
    <source>
        <dbReference type="ARBA" id="ARBA00022842"/>
    </source>
</evidence>
<evidence type="ECO:0000313" key="12">
    <source>
        <dbReference type="Proteomes" id="UP001596142"/>
    </source>
</evidence>
<dbReference type="Pfam" id="PF00571">
    <property type="entry name" value="CBS"/>
    <property type="match status" value="2"/>
</dbReference>
<dbReference type="InterPro" id="IPR006668">
    <property type="entry name" value="Mg_transptr_MgtE_intracell_dom"/>
</dbReference>
<gene>
    <name evidence="11" type="primary">mgtE</name>
    <name evidence="11" type="ORF">ACFPU1_07375</name>
</gene>
<dbReference type="SUPFAM" id="SSF161093">
    <property type="entry name" value="MgtE membrane domain-like"/>
    <property type="match status" value="1"/>
</dbReference>
<keyword evidence="5 9" id="KW-0460">Magnesium</keyword>
<feature type="transmembrane region" description="Helical" evidence="9">
    <location>
        <begin position="362"/>
        <end position="384"/>
    </location>
</feature>
<feature type="transmembrane region" description="Helical" evidence="9">
    <location>
        <begin position="428"/>
        <end position="451"/>
    </location>
</feature>
<dbReference type="CDD" id="cd04606">
    <property type="entry name" value="CBS_pair_Mg_transporter"/>
    <property type="match status" value="1"/>
</dbReference>
<keyword evidence="9" id="KW-1003">Cell membrane</keyword>
<protein>
    <recommendedName>
        <fullName evidence="9">Magnesium transporter MgtE</fullName>
    </recommendedName>
</protein>
<dbReference type="PANTHER" id="PTHR43773">
    <property type="entry name" value="MAGNESIUM TRANSPORTER MGTE"/>
    <property type="match status" value="1"/>
</dbReference>
<comment type="similarity">
    <text evidence="2 9">Belongs to the SLC41A transporter family.</text>
</comment>
<dbReference type="InterPro" id="IPR036739">
    <property type="entry name" value="SLC41_membr_dom_sf"/>
</dbReference>
<dbReference type="Pfam" id="PF03448">
    <property type="entry name" value="MgtE_N"/>
    <property type="match status" value="1"/>
</dbReference>
<dbReference type="Proteomes" id="UP001596142">
    <property type="component" value="Unassembled WGS sequence"/>
</dbReference>
<comment type="subcellular location">
    <subcellularLocation>
        <location evidence="9">Cell membrane</location>
        <topology evidence="9">Multi-pass membrane protein</topology>
    </subcellularLocation>
    <subcellularLocation>
        <location evidence="1">Membrane</location>
        <topology evidence="1">Multi-pass membrane protein</topology>
    </subcellularLocation>
</comment>
<feature type="transmembrane region" description="Helical" evidence="9">
    <location>
        <begin position="290"/>
        <end position="308"/>
    </location>
</feature>
<feature type="domain" description="CBS" evidence="10">
    <location>
        <begin position="206"/>
        <end position="264"/>
    </location>
</feature>
<dbReference type="InterPro" id="IPR000644">
    <property type="entry name" value="CBS_dom"/>
</dbReference>
<keyword evidence="9" id="KW-0479">Metal-binding</keyword>
<reference evidence="12" key="1">
    <citation type="journal article" date="2019" name="Int. J. Syst. Evol. Microbiol.">
        <title>The Global Catalogue of Microorganisms (GCM) 10K type strain sequencing project: providing services to taxonomists for standard genome sequencing and annotation.</title>
        <authorList>
            <consortium name="The Broad Institute Genomics Platform"/>
            <consortium name="The Broad Institute Genome Sequencing Center for Infectious Disease"/>
            <person name="Wu L."/>
            <person name="Ma J."/>
        </authorList>
    </citation>
    <scope>NUCLEOTIDE SEQUENCE [LARGE SCALE GENOMIC DNA]</scope>
    <source>
        <strain evidence="12">CECT 7184</strain>
    </source>
</reference>
<evidence type="ECO:0000256" key="4">
    <source>
        <dbReference type="ARBA" id="ARBA00022692"/>
    </source>
</evidence>
<evidence type="ECO:0000313" key="11">
    <source>
        <dbReference type="EMBL" id="MFC5712597.1"/>
    </source>
</evidence>
<feature type="transmembrane region" description="Helical" evidence="9">
    <location>
        <begin position="390"/>
        <end position="416"/>
    </location>
</feature>
<dbReference type="NCBIfam" id="TIGR00400">
    <property type="entry name" value="mgtE"/>
    <property type="match status" value="1"/>
</dbReference>
<comment type="caution">
    <text evidence="9">Lacks conserved residue(s) required for the propagation of feature annotation.</text>
</comment>
<evidence type="ECO:0000256" key="8">
    <source>
        <dbReference type="PROSITE-ProRule" id="PRU00703"/>
    </source>
</evidence>
<name>A0ABW0YPE2_9BACI</name>
<dbReference type="Pfam" id="PF01769">
    <property type="entry name" value="MgtE"/>
    <property type="match status" value="1"/>
</dbReference>
<dbReference type="InterPro" id="IPR006667">
    <property type="entry name" value="SLC41_membr_dom"/>
</dbReference>
<dbReference type="InterPro" id="IPR046342">
    <property type="entry name" value="CBS_dom_sf"/>
</dbReference>
<dbReference type="SUPFAM" id="SSF54631">
    <property type="entry name" value="CBS-domain pair"/>
    <property type="match status" value="1"/>
</dbReference>
<dbReference type="SMART" id="SM00116">
    <property type="entry name" value="CBS"/>
    <property type="match status" value="2"/>
</dbReference>
<dbReference type="Gene3D" id="3.10.580.10">
    <property type="entry name" value="CBS-domain"/>
    <property type="match status" value="1"/>
</dbReference>
<evidence type="ECO:0000256" key="1">
    <source>
        <dbReference type="ARBA" id="ARBA00004141"/>
    </source>
</evidence>
<dbReference type="SMART" id="SM00924">
    <property type="entry name" value="MgtE_N"/>
    <property type="match status" value="1"/>
</dbReference>
<keyword evidence="8" id="KW-0129">CBS domain</keyword>
<keyword evidence="3 9" id="KW-0813">Transport</keyword>
<evidence type="ECO:0000256" key="3">
    <source>
        <dbReference type="ARBA" id="ARBA00022448"/>
    </source>
</evidence>
<feature type="domain" description="CBS" evidence="10">
    <location>
        <begin position="142"/>
        <end position="205"/>
    </location>
</feature>
<evidence type="ECO:0000256" key="9">
    <source>
        <dbReference type="RuleBase" id="RU362011"/>
    </source>
</evidence>
<proteinExistence type="inferred from homology"/>
<dbReference type="InterPro" id="IPR006669">
    <property type="entry name" value="MgtE_transporter"/>
</dbReference>
<evidence type="ECO:0000256" key="7">
    <source>
        <dbReference type="ARBA" id="ARBA00023136"/>
    </source>
</evidence>
<dbReference type="InterPro" id="IPR038076">
    <property type="entry name" value="MgtE_N_sf"/>
</dbReference>
<dbReference type="Gene3D" id="1.10.357.20">
    <property type="entry name" value="SLC41 divalent cation transporters, integral membrane domain"/>
    <property type="match status" value="1"/>
</dbReference>
<comment type="subunit">
    <text evidence="9">Homodimer.</text>
</comment>
<keyword evidence="4 9" id="KW-0812">Transmembrane</keyword>
<dbReference type="RefSeq" id="WP_385939797.1">
    <property type="nucleotide sequence ID" value="NZ_JBHSOZ010000003.1"/>
</dbReference>
<keyword evidence="12" id="KW-1185">Reference proteome</keyword>
<dbReference type="Gene3D" id="1.25.60.10">
    <property type="entry name" value="MgtE N-terminal domain-like"/>
    <property type="match status" value="1"/>
</dbReference>
<organism evidence="11 12">
    <name type="scientific">Thalassorhabdus alkalitolerans</name>
    <dbReference type="NCBI Taxonomy" id="2282697"/>
    <lineage>
        <taxon>Bacteria</taxon>
        <taxon>Bacillati</taxon>
        <taxon>Bacillota</taxon>
        <taxon>Bacilli</taxon>
        <taxon>Bacillales</taxon>
        <taxon>Bacillaceae</taxon>
        <taxon>Thalassorhabdus</taxon>
    </lineage>
</organism>
<dbReference type="SUPFAM" id="SSF158791">
    <property type="entry name" value="MgtE N-terminal domain-like"/>
    <property type="match status" value="1"/>
</dbReference>
<sequence length="454" mass="50026">MVKLNDHTREEYMNNILDILENKAIEQFRNAFLELHPADQVDLFSRLDQEKRARVYEYLSPEEFAAIFEGLEVNDQKEIALELDKEYAAEMFNNMYADDVADFLGELQEDKVSAILKAMDKEDAQDVKELMAYEEGTAGAIMTKEFISIKATDTVADVIELLRREGPDAETVYYLYVTDEYNKLAGVVSLRDLIIAATDEPIINIISTRVVSVHENTDQEEVANLIQKYDFLAAPVVTSTNELVGIVTVDDVIDVIEEEATEDLGEFSASRGATDVNVTAFEAAKKRSPWIILLMFFGMITAGVIGQFEETLEAIVILSAFIPLIMDSAGNTGTQSLAVVVRGLATGSLEKKGLFKILRRELGTGMMIGLACAIVLMGLIPILYDGNILLAFIVGTSIFLSLTISTVIGATVPLIINKLKLDPAIASGPFITTVNDILGLLIYFSIATSLLQYL</sequence>
<dbReference type="PROSITE" id="PS51371">
    <property type="entry name" value="CBS"/>
    <property type="match status" value="2"/>
</dbReference>
<keyword evidence="6 9" id="KW-1133">Transmembrane helix</keyword>
<accession>A0ABW0YPE2</accession>
<keyword evidence="7 9" id="KW-0472">Membrane</keyword>
<comment type="function">
    <text evidence="9">Acts as a magnesium transporter.</text>
</comment>
<evidence type="ECO:0000259" key="10">
    <source>
        <dbReference type="PROSITE" id="PS51371"/>
    </source>
</evidence>
<evidence type="ECO:0000256" key="2">
    <source>
        <dbReference type="ARBA" id="ARBA00009749"/>
    </source>
</evidence>
<evidence type="ECO:0000256" key="6">
    <source>
        <dbReference type="ARBA" id="ARBA00022989"/>
    </source>
</evidence>
<dbReference type="PANTHER" id="PTHR43773:SF1">
    <property type="entry name" value="MAGNESIUM TRANSPORTER MGTE"/>
    <property type="match status" value="1"/>
</dbReference>
<comment type="caution">
    <text evidence="11">The sequence shown here is derived from an EMBL/GenBank/DDBJ whole genome shotgun (WGS) entry which is preliminary data.</text>
</comment>
<dbReference type="EMBL" id="JBHSOZ010000003">
    <property type="protein sequence ID" value="MFC5712597.1"/>
    <property type="molecule type" value="Genomic_DNA"/>
</dbReference>